<dbReference type="Pfam" id="PF01464">
    <property type="entry name" value="SLT"/>
    <property type="match status" value="1"/>
</dbReference>
<organism evidence="4 5">
    <name type="scientific">Inhella crocodyli</name>
    <dbReference type="NCBI Taxonomy" id="2499851"/>
    <lineage>
        <taxon>Bacteria</taxon>
        <taxon>Pseudomonadati</taxon>
        <taxon>Pseudomonadota</taxon>
        <taxon>Betaproteobacteria</taxon>
        <taxon>Burkholderiales</taxon>
        <taxon>Sphaerotilaceae</taxon>
        <taxon>Inhella</taxon>
    </lineage>
</organism>
<comment type="caution">
    <text evidence="4">The sequence shown here is derived from an EMBL/GenBank/DDBJ whole genome shotgun (WGS) entry which is preliminary data.</text>
</comment>
<evidence type="ECO:0000256" key="1">
    <source>
        <dbReference type="ARBA" id="ARBA00007734"/>
    </source>
</evidence>
<keyword evidence="2" id="KW-0472">Membrane</keyword>
<evidence type="ECO:0000313" key="5">
    <source>
        <dbReference type="Proteomes" id="UP000288587"/>
    </source>
</evidence>
<feature type="transmembrane region" description="Helical" evidence="2">
    <location>
        <begin position="29"/>
        <end position="51"/>
    </location>
</feature>
<keyword evidence="2" id="KW-0812">Transmembrane</keyword>
<keyword evidence="5" id="KW-1185">Reference proteome</keyword>
<sequence>MRPTHSLRTKLRQLGSGFSVFAKDVGQGLLLVSHNTLALLGLLLLSLLVAFTSQPQWRERVEHQAFAWLAERASARAEREGDSLALASDPDAVTRATFAEAETLSAQQRQVAQWLSRKYKVAPEAMNRLVLEAWEAGRLARVEPTLVLAVMAVESGFNPFAQSPVGAQGLMQVMTHVHDDKYEAFGGQRAALDPVTNLRVGVQVLRECIQRAGGVAEGLRYYVGAANMADDGGYAAKVLFEADQLKAVLAGKRPPMAAPSAPTALREAVAPAPSASEAADHVALWKP</sequence>
<dbReference type="EMBL" id="SACM01000001">
    <property type="protein sequence ID" value="RVT88019.1"/>
    <property type="molecule type" value="Genomic_DNA"/>
</dbReference>
<dbReference type="PANTHER" id="PTHR37423:SF2">
    <property type="entry name" value="MEMBRANE-BOUND LYTIC MUREIN TRANSGLYCOSYLASE C"/>
    <property type="match status" value="1"/>
</dbReference>
<gene>
    <name evidence="4" type="ORF">EOD73_03140</name>
</gene>
<dbReference type="OrthoDB" id="9815002at2"/>
<name>A0A437LRI1_9BURK</name>
<feature type="domain" description="Transglycosylase SLT" evidence="3">
    <location>
        <begin position="139"/>
        <end position="214"/>
    </location>
</feature>
<keyword evidence="2" id="KW-1133">Transmembrane helix</keyword>
<proteinExistence type="inferred from homology"/>
<dbReference type="AlphaFoldDB" id="A0A437LRI1"/>
<protein>
    <submittedName>
        <fullName evidence="4">Lytic transglycosylase domain-containing protein</fullName>
    </submittedName>
</protein>
<accession>A0A437LRI1</accession>
<reference evidence="4 5" key="1">
    <citation type="submission" date="2019-01" db="EMBL/GenBank/DDBJ databases">
        <authorList>
            <person name="Chen W.-M."/>
        </authorList>
    </citation>
    <scope>NUCLEOTIDE SEQUENCE [LARGE SCALE GENOMIC DNA]</scope>
    <source>
        <strain evidence="4 5">CCP-18</strain>
    </source>
</reference>
<dbReference type="Proteomes" id="UP000288587">
    <property type="component" value="Unassembled WGS sequence"/>
</dbReference>
<dbReference type="Gene3D" id="1.10.530.10">
    <property type="match status" value="1"/>
</dbReference>
<dbReference type="InterPro" id="IPR023346">
    <property type="entry name" value="Lysozyme-like_dom_sf"/>
</dbReference>
<dbReference type="SUPFAM" id="SSF53955">
    <property type="entry name" value="Lysozyme-like"/>
    <property type="match status" value="1"/>
</dbReference>
<dbReference type="PANTHER" id="PTHR37423">
    <property type="entry name" value="SOLUBLE LYTIC MUREIN TRANSGLYCOSYLASE-RELATED"/>
    <property type="match status" value="1"/>
</dbReference>
<evidence type="ECO:0000256" key="2">
    <source>
        <dbReference type="SAM" id="Phobius"/>
    </source>
</evidence>
<dbReference type="InterPro" id="IPR008258">
    <property type="entry name" value="Transglycosylase_SLT_dom_1"/>
</dbReference>
<comment type="similarity">
    <text evidence="1">Belongs to the transglycosylase Slt family.</text>
</comment>
<evidence type="ECO:0000259" key="3">
    <source>
        <dbReference type="Pfam" id="PF01464"/>
    </source>
</evidence>
<dbReference type="CDD" id="cd00254">
    <property type="entry name" value="LT-like"/>
    <property type="match status" value="1"/>
</dbReference>
<evidence type="ECO:0000313" key="4">
    <source>
        <dbReference type="EMBL" id="RVT88019.1"/>
    </source>
</evidence>